<dbReference type="EMBL" id="MHQN01000025">
    <property type="protein sequence ID" value="OHA03039.1"/>
    <property type="molecule type" value="Genomic_DNA"/>
</dbReference>
<organism evidence="11 12">
    <name type="scientific">Candidatus Sungbacteria bacterium RIFCSPHIGHO2_02_FULL_53_17</name>
    <dbReference type="NCBI Taxonomy" id="1802275"/>
    <lineage>
        <taxon>Bacteria</taxon>
        <taxon>Candidatus Sungiibacteriota</taxon>
    </lineage>
</organism>
<keyword evidence="5" id="KW-0479">Metal-binding</keyword>
<proteinExistence type="predicted"/>
<dbReference type="Gene3D" id="3.20.20.70">
    <property type="entry name" value="Aldolase class I"/>
    <property type="match status" value="1"/>
</dbReference>
<comment type="cofactor">
    <cofactor evidence="3">
        <name>Fe(2+)</name>
        <dbReference type="ChEBI" id="CHEBI:29033"/>
    </cofactor>
</comment>
<evidence type="ECO:0000313" key="11">
    <source>
        <dbReference type="EMBL" id="OHA03039.1"/>
    </source>
</evidence>
<dbReference type="GO" id="GO:1901135">
    <property type="term" value="P:carbohydrate derivative metabolic process"/>
    <property type="evidence" value="ECO:0007669"/>
    <property type="project" value="UniProtKB-ARBA"/>
</dbReference>
<evidence type="ECO:0000256" key="1">
    <source>
        <dbReference type="ARBA" id="ARBA00001936"/>
    </source>
</evidence>
<name>A0A1G2KX90_9BACT</name>
<dbReference type="GO" id="GO:0016857">
    <property type="term" value="F:racemase and epimerase activity, acting on carbohydrates and derivatives"/>
    <property type="evidence" value="ECO:0007669"/>
    <property type="project" value="InterPro"/>
</dbReference>
<dbReference type="Pfam" id="PF00834">
    <property type="entry name" value="Ribul_P_3_epim"/>
    <property type="match status" value="1"/>
</dbReference>
<dbReference type="FunFam" id="3.20.20.70:FF:000191">
    <property type="entry name" value="ribulose-phosphate 3-epimerase isoform X2"/>
    <property type="match status" value="1"/>
</dbReference>
<dbReference type="GO" id="GO:0046872">
    <property type="term" value="F:metal ion binding"/>
    <property type="evidence" value="ECO:0007669"/>
    <property type="project" value="UniProtKB-KW"/>
</dbReference>
<evidence type="ECO:0000256" key="7">
    <source>
        <dbReference type="ARBA" id="ARBA00023004"/>
    </source>
</evidence>
<comment type="cofactor">
    <cofactor evidence="1">
        <name>Mn(2+)</name>
        <dbReference type="ChEBI" id="CHEBI:29035"/>
    </cofactor>
</comment>
<dbReference type="PANTHER" id="PTHR11749">
    <property type="entry name" value="RIBULOSE-5-PHOSPHATE-3-EPIMERASE"/>
    <property type="match status" value="1"/>
</dbReference>
<dbReference type="GO" id="GO:0046496">
    <property type="term" value="P:nicotinamide nucleotide metabolic process"/>
    <property type="evidence" value="ECO:0007669"/>
    <property type="project" value="UniProtKB-ARBA"/>
</dbReference>
<keyword evidence="10" id="KW-0119">Carbohydrate metabolism</keyword>
<evidence type="ECO:0000256" key="6">
    <source>
        <dbReference type="ARBA" id="ARBA00022833"/>
    </source>
</evidence>
<sequence>MTEIIPSINVATFKEVQERIAKVEPHVSWCHLDVTDGVFSKHETWHDFADLLRLQTKLNIEVHLMIEKPEEIIEQWLVRPIKRVIVHLEALHDPNLIIKKCCDAGIQIGFAIRPDTAVSLFDPWLAKVDMVLLLRVQPGASGQQMQSEMLGEIAHVRKACPGCIIEVDGGVTVDNAKRAIEAGASMLIVGNYLFLAVDIKKAIEELKKYE</sequence>
<evidence type="ECO:0000256" key="2">
    <source>
        <dbReference type="ARBA" id="ARBA00001947"/>
    </source>
</evidence>
<keyword evidence="7" id="KW-0408">Iron</keyword>
<comment type="subunit">
    <text evidence="4">Homodimer.</text>
</comment>
<evidence type="ECO:0000256" key="8">
    <source>
        <dbReference type="ARBA" id="ARBA00023211"/>
    </source>
</evidence>
<comment type="caution">
    <text evidence="11">The sequence shown here is derived from an EMBL/GenBank/DDBJ whole genome shotgun (WGS) entry which is preliminary data.</text>
</comment>
<evidence type="ECO:0000313" key="12">
    <source>
        <dbReference type="Proteomes" id="UP000177177"/>
    </source>
</evidence>
<dbReference type="Proteomes" id="UP000177177">
    <property type="component" value="Unassembled WGS sequence"/>
</dbReference>
<dbReference type="SUPFAM" id="SSF51366">
    <property type="entry name" value="Ribulose-phoshate binding barrel"/>
    <property type="match status" value="1"/>
</dbReference>
<keyword evidence="9" id="KW-0413">Isomerase</keyword>
<gene>
    <name evidence="11" type="ORF">A3C92_00520</name>
</gene>
<evidence type="ECO:0000256" key="4">
    <source>
        <dbReference type="ARBA" id="ARBA00011738"/>
    </source>
</evidence>
<accession>A0A1G2KX90</accession>
<dbReference type="GO" id="GO:0006091">
    <property type="term" value="P:generation of precursor metabolites and energy"/>
    <property type="evidence" value="ECO:0007669"/>
    <property type="project" value="UniProtKB-ARBA"/>
</dbReference>
<reference evidence="11 12" key="1">
    <citation type="journal article" date="2016" name="Nat. Commun.">
        <title>Thousands of microbial genomes shed light on interconnected biogeochemical processes in an aquifer system.</title>
        <authorList>
            <person name="Anantharaman K."/>
            <person name="Brown C.T."/>
            <person name="Hug L.A."/>
            <person name="Sharon I."/>
            <person name="Castelle C.J."/>
            <person name="Probst A.J."/>
            <person name="Thomas B.C."/>
            <person name="Singh A."/>
            <person name="Wilkins M.J."/>
            <person name="Karaoz U."/>
            <person name="Brodie E.L."/>
            <person name="Williams K.H."/>
            <person name="Hubbard S.S."/>
            <person name="Banfield J.F."/>
        </authorList>
    </citation>
    <scope>NUCLEOTIDE SEQUENCE [LARGE SCALE GENOMIC DNA]</scope>
</reference>
<keyword evidence="6" id="KW-0862">Zinc</keyword>
<dbReference type="AlphaFoldDB" id="A0A1G2KX90"/>
<evidence type="ECO:0000256" key="3">
    <source>
        <dbReference type="ARBA" id="ARBA00001954"/>
    </source>
</evidence>
<dbReference type="InterPro" id="IPR013785">
    <property type="entry name" value="Aldolase_TIM"/>
</dbReference>
<keyword evidence="8" id="KW-0464">Manganese</keyword>
<dbReference type="GO" id="GO:0006163">
    <property type="term" value="P:purine nucleotide metabolic process"/>
    <property type="evidence" value="ECO:0007669"/>
    <property type="project" value="UniProtKB-ARBA"/>
</dbReference>
<evidence type="ECO:0000256" key="5">
    <source>
        <dbReference type="ARBA" id="ARBA00022723"/>
    </source>
</evidence>
<evidence type="ECO:0000256" key="10">
    <source>
        <dbReference type="ARBA" id="ARBA00023277"/>
    </source>
</evidence>
<comment type="cofactor">
    <cofactor evidence="2">
        <name>Zn(2+)</name>
        <dbReference type="ChEBI" id="CHEBI:29105"/>
    </cofactor>
</comment>
<protein>
    <recommendedName>
        <fullName evidence="13">Ribulose-phosphate 3-epimerase</fullName>
    </recommendedName>
</protein>
<dbReference type="InterPro" id="IPR000056">
    <property type="entry name" value="Ribul_P_3_epim-like"/>
</dbReference>
<evidence type="ECO:0000256" key="9">
    <source>
        <dbReference type="ARBA" id="ARBA00023235"/>
    </source>
</evidence>
<evidence type="ECO:0008006" key="13">
    <source>
        <dbReference type="Google" id="ProtNLM"/>
    </source>
</evidence>
<dbReference type="GO" id="GO:0005975">
    <property type="term" value="P:carbohydrate metabolic process"/>
    <property type="evidence" value="ECO:0007669"/>
    <property type="project" value="InterPro"/>
</dbReference>
<dbReference type="InterPro" id="IPR011060">
    <property type="entry name" value="RibuloseP-bd_barrel"/>
</dbReference>